<dbReference type="AlphaFoldDB" id="A0A150FX87"/>
<protein>
    <submittedName>
        <fullName evidence="2">Uncharacterized protein</fullName>
    </submittedName>
</protein>
<evidence type="ECO:0000313" key="3">
    <source>
        <dbReference type="Proteomes" id="UP000075714"/>
    </source>
</evidence>
<dbReference type="Proteomes" id="UP000075714">
    <property type="component" value="Unassembled WGS sequence"/>
</dbReference>
<comment type="caution">
    <text evidence="2">The sequence shown here is derived from an EMBL/GenBank/DDBJ whole genome shotgun (WGS) entry which is preliminary data.</text>
</comment>
<proteinExistence type="predicted"/>
<dbReference type="EMBL" id="LSYV01000180">
    <property type="protein sequence ID" value="KXZ42216.1"/>
    <property type="molecule type" value="Genomic_DNA"/>
</dbReference>
<accession>A0A150FX87</accession>
<evidence type="ECO:0000313" key="2">
    <source>
        <dbReference type="EMBL" id="KXZ42216.1"/>
    </source>
</evidence>
<evidence type="ECO:0000256" key="1">
    <source>
        <dbReference type="SAM" id="MobiDB-lite"/>
    </source>
</evidence>
<feature type="compositionally biased region" description="Low complexity" evidence="1">
    <location>
        <begin position="649"/>
        <end position="661"/>
    </location>
</feature>
<reference evidence="3" key="1">
    <citation type="journal article" date="2016" name="Nat. Commun.">
        <title>The Gonium pectorale genome demonstrates co-option of cell cycle regulation during the evolution of multicellularity.</title>
        <authorList>
            <person name="Hanschen E.R."/>
            <person name="Marriage T.N."/>
            <person name="Ferris P.J."/>
            <person name="Hamaji T."/>
            <person name="Toyoda A."/>
            <person name="Fujiyama A."/>
            <person name="Neme R."/>
            <person name="Noguchi H."/>
            <person name="Minakuchi Y."/>
            <person name="Suzuki M."/>
            <person name="Kawai-Toyooka H."/>
            <person name="Smith D.R."/>
            <person name="Sparks H."/>
            <person name="Anderson J."/>
            <person name="Bakaric R."/>
            <person name="Luria V."/>
            <person name="Karger A."/>
            <person name="Kirschner M.W."/>
            <person name="Durand P.M."/>
            <person name="Michod R.E."/>
            <person name="Nozaki H."/>
            <person name="Olson B.J."/>
        </authorList>
    </citation>
    <scope>NUCLEOTIDE SEQUENCE [LARGE SCALE GENOMIC DNA]</scope>
    <source>
        <strain evidence="3">NIES-2863</strain>
    </source>
</reference>
<feature type="compositionally biased region" description="Low complexity" evidence="1">
    <location>
        <begin position="594"/>
        <end position="607"/>
    </location>
</feature>
<gene>
    <name evidence="2" type="ORF">GPECTOR_180g252</name>
</gene>
<feature type="compositionally biased region" description="Gly residues" evidence="1">
    <location>
        <begin position="608"/>
        <end position="632"/>
    </location>
</feature>
<sequence length="912" mass="94256">MWVGGAGDSAAFSASELSSVEGELAAWIAKTHADPTGGTPGTWAAVGEKALPALIAFYAIVLRRSCAVLEPAVSESMREAYSRVRAKLSSELSRIRADMERHLSPGMARRIALAVLRSQAVRVQSCLLADAAAQLDRQAQGPGRRSRRVIQAAVEAVTEAGMQLAMYQTQADAEWKENSANFEFPLNQDLRAELLASGILVQLSRLLLLLAACEGWQDEAAKQLHSFSNLLNGLDKPDDGHGGGVVDGPGAAALVSSSLRSLFRRVIRAARGGGGGTAGREIPAGALEAAERGCRLAGAPPLHSAAAFELSMRVATAAVRVMAAAAAAGDLERLPAGHLIQPTAAPELASQALRCGWWALGEEAVAAAAVDTATADRMQCWWRMLVVAVDAAEMAEPDERGDKWFRHSWDGLGRYFYLPPLADERAGKLPAAPSPWVAAALRAGFVSRALVMMRAHRYSKRWHMGLMGLVRRLDQDWAWGQLFAFGSPRKTVAMVGIVAEQLREAMLATPEPAGGARRRADPAALGKLAEAMRDAWAMFRLPLRLRPRAARDAVASGAGSRGSGAGGGSAPTAGGEGLGPEPHGVQGDGGGSAAAGSGDRGASSSSGAGSGVGGAGGSGTRAAGSSGGGGGAAEAPGPEPVEDPSDGPAANAAAAGKAAESNNATDGMRFRLLLSYVCTKLVPLVSEALLCRYLPSAAHEPPDERASLQPMLVDLLDCATMVAAALRRSRHAKAAAEAAEAAASGAGPAGGAAEACEGASTEWRQLLMDSLRLPALLAEALRLVHAGDCGDRAKAAALQAALRRGVQYLAALVPEELAEAMLTGGRAALTARPSPVRSSGGGRERFAGALNELIHKAREDNATCGAGRNAAFLRGLAQLPWMAEGGPDVGSQEELDSILLVPRAVEEMVSLV</sequence>
<keyword evidence="3" id="KW-1185">Reference proteome</keyword>
<feature type="compositionally biased region" description="Gly residues" evidence="1">
    <location>
        <begin position="559"/>
        <end position="578"/>
    </location>
</feature>
<dbReference type="OrthoDB" id="563652at2759"/>
<name>A0A150FX87_GONPE</name>
<organism evidence="2 3">
    <name type="scientific">Gonium pectorale</name>
    <name type="common">Green alga</name>
    <dbReference type="NCBI Taxonomy" id="33097"/>
    <lineage>
        <taxon>Eukaryota</taxon>
        <taxon>Viridiplantae</taxon>
        <taxon>Chlorophyta</taxon>
        <taxon>core chlorophytes</taxon>
        <taxon>Chlorophyceae</taxon>
        <taxon>CS clade</taxon>
        <taxon>Chlamydomonadales</taxon>
        <taxon>Volvocaceae</taxon>
        <taxon>Gonium</taxon>
    </lineage>
</organism>
<feature type="region of interest" description="Disordered" evidence="1">
    <location>
        <begin position="554"/>
        <end position="661"/>
    </location>
</feature>